<dbReference type="PANTHER" id="PTHR30244">
    <property type="entry name" value="TRANSAMINASE"/>
    <property type="match status" value="1"/>
</dbReference>
<dbReference type="GO" id="GO:0008483">
    <property type="term" value="F:transaminase activity"/>
    <property type="evidence" value="ECO:0007669"/>
    <property type="project" value="TreeGrafter"/>
</dbReference>
<dbReference type="GO" id="GO:0030170">
    <property type="term" value="F:pyridoxal phosphate binding"/>
    <property type="evidence" value="ECO:0007669"/>
    <property type="project" value="TreeGrafter"/>
</dbReference>
<dbReference type="AlphaFoldDB" id="X1QR04"/>
<dbReference type="EMBL" id="BARW01003761">
    <property type="protein sequence ID" value="GAI70673.1"/>
    <property type="molecule type" value="Genomic_DNA"/>
</dbReference>
<dbReference type="InterPro" id="IPR015424">
    <property type="entry name" value="PyrdxlP-dep_Trfase"/>
</dbReference>
<dbReference type="SUPFAM" id="SSF53383">
    <property type="entry name" value="PLP-dependent transferases"/>
    <property type="match status" value="1"/>
</dbReference>
<dbReference type="GO" id="GO:0000271">
    <property type="term" value="P:polysaccharide biosynthetic process"/>
    <property type="evidence" value="ECO:0007669"/>
    <property type="project" value="TreeGrafter"/>
</dbReference>
<protein>
    <submittedName>
        <fullName evidence="1">Uncharacterized protein</fullName>
    </submittedName>
</protein>
<accession>X1QR04</accession>
<sequence length="57" mass="6266">SAIVNVGAIPVLVDVANDFNIDVDKIEDTLTKRTKGIIPVHLSGWMADMPRIMEMKS</sequence>
<proteinExistence type="predicted"/>
<dbReference type="InterPro" id="IPR000653">
    <property type="entry name" value="DegT/StrS_aminotransferase"/>
</dbReference>
<dbReference type="InterPro" id="IPR015421">
    <property type="entry name" value="PyrdxlP-dep_Trfase_major"/>
</dbReference>
<reference evidence="1" key="1">
    <citation type="journal article" date="2014" name="Front. Microbiol.">
        <title>High frequency of phylogenetically diverse reductive dehalogenase-homologous genes in deep subseafloor sedimentary metagenomes.</title>
        <authorList>
            <person name="Kawai M."/>
            <person name="Futagami T."/>
            <person name="Toyoda A."/>
            <person name="Takaki Y."/>
            <person name="Nishi S."/>
            <person name="Hori S."/>
            <person name="Arai W."/>
            <person name="Tsubouchi T."/>
            <person name="Morono Y."/>
            <person name="Uchiyama I."/>
            <person name="Ito T."/>
            <person name="Fujiyama A."/>
            <person name="Inagaki F."/>
            <person name="Takami H."/>
        </authorList>
    </citation>
    <scope>NUCLEOTIDE SEQUENCE</scope>
    <source>
        <strain evidence="1">Expedition CK06-06</strain>
    </source>
</reference>
<dbReference type="PANTHER" id="PTHR30244:SF34">
    <property type="entry name" value="DTDP-4-AMINO-4,6-DIDEOXYGALACTOSE TRANSAMINASE"/>
    <property type="match status" value="1"/>
</dbReference>
<dbReference type="Pfam" id="PF01041">
    <property type="entry name" value="DegT_DnrJ_EryC1"/>
    <property type="match status" value="1"/>
</dbReference>
<organism evidence="1">
    <name type="scientific">marine sediment metagenome</name>
    <dbReference type="NCBI Taxonomy" id="412755"/>
    <lineage>
        <taxon>unclassified sequences</taxon>
        <taxon>metagenomes</taxon>
        <taxon>ecological metagenomes</taxon>
    </lineage>
</organism>
<comment type="caution">
    <text evidence="1">The sequence shown here is derived from an EMBL/GenBank/DDBJ whole genome shotgun (WGS) entry which is preliminary data.</text>
</comment>
<dbReference type="Gene3D" id="3.40.640.10">
    <property type="entry name" value="Type I PLP-dependent aspartate aminotransferase-like (Major domain)"/>
    <property type="match status" value="1"/>
</dbReference>
<feature type="non-terminal residue" evidence="1">
    <location>
        <position position="1"/>
    </location>
</feature>
<name>X1QR04_9ZZZZ</name>
<gene>
    <name evidence="1" type="ORF">S12H4_09328</name>
</gene>
<evidence type="ECO:0000313" key="1">
    <source>
        <dbReference type="EMBL" id="GAI70673.1"/>
    </source>
</evidence>